<dbReference type="Gene3D" id="3.40.1000.10">
    <property type="entry name" value="Mog1/PsbP, alpha/beta/alpha sandwich"/>
    <property type="match status" value="1"/>
</dbReference>
<organism evidence="3 4">
    <name type="scientific">Gordonia asplenii</name>
    <dbReference type="NCBI Taxonomy" id="2725283"/>
    <lineage>
        <taxon>Bacteria</taxon>
        <taxon>Bacillati</taxon>
        <taxon>Actinomycetota</taxon>
        <taxon>Actinomycetes</taxon>
        <taxon>Mycobacteriales</taxon>
        <taxon>Gordoniaceae</taxon>
        <taxon>Gordonia</taxon>
    </lineage>
</organism>
<dbReference type="Proteomes" id="UP000550729">
    <property type="component" value="Unassembled WGS sequence"/>
</dbReference>
<name>A0A848KRC1_9ACTN</name>
<dbReference type="Pfam" id="PF10738">
    <property type="entry name" value="Lpp-LpqN"/>
    <property type="match status" value="1"/>
</dbReference>
<comment type="caution">
    <text evidence="3">The sequence shown here is derived from an EMBL/GenBank/DDBJ whole genome shotgun (WGS) entry which is preliminary data.</text>
</comment>
<evidence type="ECO:0000256" key="1">
    <source>
        <dbReference type="ARBA" id="ARBA00022729"/>
    </source>
</evidence>
<dbReference type="AlphaFoldDB" id="A0A848KRC1"/>
<keyword evidence="1" id="KW-0732">Signal</keyword>
<evidence type="ECO:0000256" key="2">
    <source>
        <dbReference type="SAM" id="MobiDB-lite"/>
    </source>
</evidence>
<sequence length="372" mass="38870">MQTRTAQPPNAPVGCTTGDDHHGRNAREPSRVICCVTVVSTRTSASASDRLNQRRRCHRWIQAWGSGDVAVSAVWFVGARQRGGGLGHVGCGAEVVVGYVANHVPTIFQRRISTLLSPARRSRPRPETTEPATAARRSHANFCPRAHSDRGGRGVALVLTLGACSSDKSSTASSSTSTSTSVSASKLTPRTVDSATGPNETIASYIKSHGITETEVKPGQDGAPKIDLPIPTGWADAGDKTPNYAAGAIVYTGPGSQGASYTANIIGILSKLTGDVDAQKLIDIAGGEMKNLPQFNQIGTGTTGKLSGYPAYKIAGTYNLEGMTAVTAQQTVVIKGTDAVYVLQFNATSNEDQASALQAAADAIDEQTKISF</sequence>
<proteinExistence type="predicted"/>
<keyword evidence="4" id="KW-1185">Reference proteome</keyword>
<dbReference type="EMBL" id="JABBNB010000007">
    <property type="protein sequence ID" value="NMO01246.1"/>
    <property type="molecule type" value="Genomic_DNA"/>
</dbReference>
<dbReference type="InterPro" id="IPR019674">
    <property type="entry name" value="Lipoprotein_LpqN/LpqT-like"/>
</dbReference>
<evidence type="ECO:0008006" key="5">
    <source>
        <dbReference type="Google" id="ProtNLM"/>
    </source>
</evidence>
<evidence type="ECO:0000313" key="4">
    <source>
        <dbReference type="Proteomes" id="UP000550729"/>
    </source>
</evidence>
<feature type="compositionally biased region" description="Low complexity" evidence="2">
    <location>
        <begin position="166"/>
        <end position="186"/>
    </location>
</feature>
<feature type="region of interest" description="Disordered" evidence="2">
    <location>
        <begin position="166"/>
        <end position="199"/>
    </location>
</feature>
<gene>
    <name evidence="3" type="ORF">HH308_08455</name>
</gene>
<feature type="region of interest" description="Disordered" evidence="2">
    <location>
        <begin position="1"/>
        <end position="26"/>
    </location>
</feature>
<feature type="region of interest" description="Disordered" evidence="2">
    <location>
        <begin position="118"/>
        <end position="150"/>
    </location>
</feature>
<reference evidence="3 4" key="1">
    <citation type="submission" date="2020-04" db="EMBL/GenBank/DDBJ databases">
        <title>Gordonia sp. nov. TBRC 11910.</title>
        <authorList>
            <person name="Suriyachadkun C."/>
        </authorList>
    </citation>
    <scope>NUCLEOTIDE SEQUENCE [LARGE SCALE GENOMIC DNA]</scope>
    <source>
        <strain evidence="3 4">TBRC 11910</strain>
    </source>
</reference>
<evidence type="ECO:0000313" key="3">
    <source>
        <dbReference type="EMBL" id="NMO01246.1"/>
    </source>
</evidence>
<protein>
    <recommendedName>
        <fullName evidence="5">Lipoprotein LpqN</fullName>
    </recommendedName>
</protein>
<accession>A0A848KRC1</accession>